<dbReference type="EMBL" id="OW240917">
    <property type="protein sequence ID" value="CAH2301950.1"/>
    <property type="molecule type" value="Genomic_DNA"/>
</dbReference>
<keyword evidence="3" id="KW-1185">Reference proteome</keyword>
<organism evidence="2 3">
    <name type="scientific">Pelobates cultripes</name>
    <name type="common">Western spadefoot toad</name>
    <dbReference type="NCBI Taxonomy" id="61616"/>
    <lineage>
        <taxon>Eukaryota</taxon>
        <taxon>Metazoa</taxon>
        <taxon>Chordata</taxon>
        <taxon>Craniata</taxon>
        <taxon>Vertebrata</taxon>
        <taxon>Euteleostomi</taxon>
        <taxon>Amphibia</taxon>
        <taxon>Batrachia</taxon>
        <taxon>Anura</taxon>
        <taxon>Pelobatoidea</taxon>
        <taxon>Pelobatidae</taxon>
        <taxon>Pelobates</taxon>
    </lineage>
</organism>
<gene>
    <name evidence="2" type="ORF">PECUL_23A022613</name>
</gene>
<dbReference type="AlphaFoldDB" id="A0AAD1SJU6"/>
<feature type="compositionally biased region" description="Polar residues" evidence="1">
    <location>
        <begin position="186"/>
        <end position="206"/>
    </location>
</feature>
<evidence type="ECO:0000313" key="3">
    <source>
        <dbReference type="Proteomes" id="UP001295444"/>
    </source>
</evidence>
<protein>
    <submittedName>
        <fullName evidence="2">Uncharacterized protein</fullName>
    </submittedName>
</protein>
<evidence type="ECO:0000313" key="2">
    <source>
        <dbReference type="EMBL" id="CAH2301950.1"/>
    </source>
</evidence>
<reference evidence="2" key="1">
    <citation type="submission" date="2022-03" db="EMBL/GenBank/DDBJ databases">
        <authorList>
            <person name="Alioto T."/>
            <person name="Alioto T."/>
            <person name="Gomez Garrido J."/>
        </authorList>
    </citation>
    <scope>NUCLEOTIDE SEQUENCE</scope>
</reference>
<feature type="non-terminal residue" evidence="2">
    <location>
        <position position="1"/>
    </location>
</feature>
<name>A0AAD1SJU6_PELCU</name>
<proteinExistence type="predicted"/>
<dbReference type="Proteomes" id="UP001295444">
    <property type="component" value="Chromosome 06"/>
</dbReference>
<feature type="non-terminal residue" evidence="2">
    <location>
        <position position="222"/>
    </location>
</feature>
<sequence length="222" mass="26649">EQCKIDLVLKQGQENNLNFIKENQWRKEVFSLEKLITKEIKLKLEVASLEKYWESRIIPRGLRIMLQSSTDKDDPEFNTVWDRILNNCSYELMSHIICKRKRMLAAIDRDIDNLKETLTPYLELPECVSLMEKIEKKLEKTFEEVISVKKKKYERDEQDFKENRVRDYKNKERTKKSTSREFYRKSQVNGNSPKRFQYTGNTSNRNAPPIMRTPKESRWTTV</sequence>
<feature type="compositionally biased region" description="Basic and acidic residues" evidence="1">
    <location>
        <begin position="213"/>
        <end position="222"/>
    </location>
</feature>
<evidence type="ECO:0000256" key="1">
    <source>
        <dbReference type="SAM" id="MobiDB-lite"/>
    </source>
</evidence>
<feature type="region of interest" description="Disordered" evidence="1">
    <location>
        <begin position="169"/>
        <end position="222"/>
    </location>
</feature>
<accession>A0AAD1SJU6</accession>